<keyword evidence="2 4" id="KW-0863">Zinc-finger</keyword>
<dbReference type="PANTHER" id="PTHR23235:SF166">
    <property type="entry name" value="DENDRITIC ARBOR REDUCTION PROTEIN 1"/>
    <property type="match status" value="1"/>
</dbReference>
<dbReference type="Gene3D" id="3.30.160.60">
    <property type="entry name" value="Classic Zinc Finger"/>
    <property type="match status" value="3"/>
</dbReference>
<dbReference type="Proteomes" id="UP000694941">
    <property type="component" value="Unplaced"/>
</dbReference>
<name>A0ABM1B0V0_LIMPO</name>
<accession>A0ABM1B0V0</accession>
<sequence>MDSSVCLLTGKDQVLEEDQIVPDCILPPKTEVRENLPVSLKISVGAELDAYLGKQHVEELTAQKPRRVSASQVDEFFEEHSDQLTATLKNVIGCTSFGALSFSDEKAFNMNDVHVSPVIFNQPHHHHQQGQDVAPQENGILNSNSFMYGRHNDDVFVKPAPVSSPDIKSVPSSLWEEIARFYKFDAENLDFPQVKTEAEALPSCPYSNNLLLDNNCHDPLLTNIKQERPSSLPELIPQVSLNGQYSTTPVTAVPLQNTSMAQRLPQTSCGGMQSYKFTSMGLHFTMSHVYMPPTPPGSEPGSPSMETLSLQSRRTPPPPYPDTGKLQAALPGSLIHDGQQMRYNRRNNPELEKRRIHHCNYPGCTKVYTKSSHLKAHQRIHTGEKPYKCQWPECQWRFARSDELTRHYRKHTGAKPFKCKVCERSFARSDHLALHMKRHMPKVK</sequence>
<protein>
    <submittedName>
        <fullName evidence="8">Krueppel-like factor 5</fullName>
    </submittedName>
</protein>
<dbReference type="SMART" id="SM00355">
    <property type="entry name" value="ZnF_C2H2"/>
    <property type="match status" value="3"/>
</dbReference>
<keyword evidence="7" id="KW-1185">Reference proteome</keyword>
<dbReference type="GeneID" id="106457601"/>
<evidence type="ECO:0000256" key="4">
    <source>
        <dbReference type="PROSITE-ProRule" id="PRU00042"/>
    </source>
</evidence>
<gene>
    <name evidence="8" type="primary">LOC106457601</name>
</gene>
<dbReference type="SUPFAM" id="SSF57667">
    <property type="entry name" value="beta-beta-alpha zinc fingers"/>
    <property type="match status" value="2"/>
</dbReference>
<feature type="domain" description="C2H2-type" evidence="6">
    <location>
        <begin position="417"/>
        <end position="444"/>
    </location>
</feature>
<dbReference type="PANTHER" id="PTHR23235">
    <property type="entry name" value="KRUEPPEL-LIKE TRANSCRIPTION FACTOR"/>
    <property type="match status" value="1"/>
</dbReference>
<feature type="region of interest" description="Disordered" evidence="5">
    <location>
        <begin position="291"/>
        <end position="324"/>
    </location>
</feature>
<evidence type="ECO:0000256" key="1">
    <source>
        <dbReference type="ARBA" id="ARBA00022723"/>
    </source>
</evidence>
<reference evidence="8" key="1">
    <citation type="submission" date="2025-08" db="UniProtKB">
        <authorList>
            <consortium name="RefSeq"/>
        </authorList>
    </citation>
    <scope>IDENTIFICATION</scope>
    <source>
        <tissue evidence="8">Muscle</tissue>
    </source>
</reference>
<evidence type="ECO:0000256" key="5">
    <source>
        <dbReference type="SAM" id="MobiDB-lite"/>
    </source>
</evidence>
<proteinExistence type="predicted"/>
<keyword evidence="1" id="KW-0479">Metal-binding</keyword>
<organism evidence="7 8">
    <name type="scientific">Limulus polyphemus</name>
    <name type="common">Atlantic horseshoe crab</name>
    <dbReference type="NCBI Taxonomy" id="6850"/>
    <lineage>
        <taxon>Eukaryota</taxon>
        <taxon>Metazoa</taxon>
        <taxon>Ecdysozoa</taxon>
        <taxon>Arthropoda</taxon>
        <taxon>Chelicerata</taxon>
        <taxon>Merostomata</taxon>
        <taxon>Xiphosura</taxon>
        <taxon>Limulidae</taxon>
        <taxon>Limulus</taxon>
    </lineage>
</organism>
<dbReference type="PROSITE" id="PS50157">
    <property type="entry name" value="ZINC_FINGER_C2H2_2"/>
    <property type="match status" value="3"/>
</dbReference>
<evidence type="ECO:0000256" key="3">
    <source>
        <dbReference type="ARBA" id="ARBA00022833"/>
    </source>
</evidence>
<keyword evidence="3" id="KW-0862">Zinc</keyword>
<dbReference type="PROSITE" id="PS00028">
    <property type="entry name" value="ZINC_FINGER_C2H2_1"/>
    <property type="match status" value="3"/>
</dbReference>
<evidence type="ECO:0000313" key="8">
    <source>
        <dbReference type="RefSeq" id="XP_013772496.1"/>
    </source>
</evidence>
<feature type="domain" description="C2H2-type" evidence="6">
    <location>
        <begin position="357"/>
        <end position="386"/>
    </location>
</feature>
<feature type="domain" description="C2H2-type" evidence="6">
    <location>
        <begin position="387"/>
        <end position="416"/>
    </location>
</feature>
<dbReference type="InterPro" id="IPR013087">
    <property type="entry name" value="Znf_C2H2_type"/>
</dbReference>
<evidence type="ECO:0000313" key="7">
    <source>
        <dbReference type="Proteomes" id="UP000694941"/>
    </source>
</evidence>
<dbReference type="Pfam" id="PF00096">
    <property type="entry name" value="zf-C2H2"/>
    <property type="match status" value="3"/>
</dbReference>
<evidence type="ECO:0000259" key="6">
    <source>
        <dbReference type="PROSITE" id="PS50157"/>
    </source>
</evidence>
<evidence type="ECO:0000256" key="2">
    <source>
        <dbReference type="ARBA" id="ARBA00022771"/>
    </source>
</evidence>
<dbReference type="RefSeq" id="XP_013772496.1">
    <property type="nucleotide sequence ID" value="XM_013917042.2"/>
</dbReference>
<dbReference type="InterPro" id="IPR036236">
    <property type="entry name" value="Znf_C2H2_sf"/>
</dbReference>